<keyword evidence="3 9" id="KW-0812">Transmembrane</keyword>
<keyword evidence="4" id="KW-0653">Protein transport</keyword>
<evidence type="ECO:0000256" key="9">
    <source>
        <dbReference type="SAM" id="Phobius"/>
    </source>
</evidence>
<keyword evidence="5 9" id="KW-1133">Transmembrane helix</keyword>
<dbReference type="PROSITE" id="PS00417">
    <property type="entry name" value="SYNAPTOBREVIN"/>
    <property type="match status" value="1"/>
</dbReference>
<sequence length="138" mass="15868">MPVIAPRKDIDDVKIPNENLEKKSSHNTDHIDRLQGDVNEVTHLLKDNVEKVLERGEKIEDLQNRSEDLTASSIQFKSRSRDLRRKMCCKNFKMTCILIIVITVVIAIIILVILFTVKPWDKDSGSGHHKNETYIMST</sequence>
<dbReference type="GO" id="GO:0005737">
    <property type="term" value="C:cytoplasm"/>
    <property type="evidence" value="ECO:0007669"/>
    <property type="project" value="UniProtKB-ARBA"/>
</dbReference>
<evidence type="ECO:0000256" key="4">
    <source>
        <dbReference type="ARBA" id="ARBA00022927"/>
    </source>
</evidence>
<dbReference type="Pfam" id="PF00957">
    <property type="entry name" value="Synaptobrevin"/>
    <property type="match status" value="1"/>
</dbReference>
<gene>
    <name evidence="11" type="ORF">MGAL_10B067723</name>
</gene>
<feature type="transmembrane region" description="Helical" evidence="9">
    <location>
        <begin position="94"/>
        <end position="117"/>
    </location>
</feature>
<dbReference type="FunFam" id="1.20.5.110:FF:000004">
    <property type="entry name" value="Vesicle-associated membrane protein 7"/>
    <property type="match status" value="1"/>
</dbReference>
<evidence type="ECO:0000313" key="11">
    <source>
        <dbReference type="EMBL" id="VDH95418.1"/>
    </source>
</evidence>
<dbReference type="InterPro" id="IPR042855">
    <property type="entry name" value="V_SNARE_CC"/>
</dbReference>
<comment type="subcellular location">
    <subcellularLocation>
        <location evidence="7">Endomembrane system</location>
        <topology evidence="7">Single-pass type IV membrane protein</topology>
    </subcellularLocation>
</comment>
<dbReference type="GO" id="GO:0012505">
    <property type="term" value="C:endomembrane system"/>
    <property type="evidence" value="ECO:0007669"/>
    <property type="project" value="UniProtKB-SubCell"/>
</dbReference>
<comment type="caution">
    <text evidence="11">The sequence shown here is derived from an EMBL/GenBank/DDBJ whole genome shotgun (WGS) entry which is preliminary data.</text>
</comment>
<evidence type="ECO:0000256" key="8">
    <source>
        <dbReference type="PROSITE-ProRule" id="PRU00290"/>
    </source>
</evidence>
<dbReference type="EMBL" id="UYJE01000689">
    <property type="protein sequence ID" value="VDH95418.1"/>
    <property type="molecule type" value="Genomic_DNA"/>
</dbReference>
<dbReference type="GO" id="GO:0015031">
    <property type="term" value="P:protein transport"/>
    <property type="evidence" value="ECO:0007669"/>
    <property type="project" value="UniProtKB-KW"/>
</dbReference>
<evidence type="ECO:0000256" key="2">
    <source>
        <dbReference type="ARBA" id="ARBA00022448"/>
    </source>
</evidence>
<proteinExistence type="inferred from homology"/>
<evidence type="ECO:0000256" key="7">
    <source>
        <dbReference type="ARBA" id="ARBA00046280"/>
    </source>
</evidence>
<dbReference type="InterPro" id="IPR016444">
    <property type="entry name" value="Synaptobrevin/VAMP"/>
</dbReference>
<dbReference type="SUPFAM" id="SSF58038">
    <property type="entry name" value="SNARE fusion complex"/>
    <property type="match status" value="1"/>
</dbReference>
<comment type="similarity">
    <text evidence="1">Belongs to the synaptobrevin family.</text>
</comment>
<evidence type="ECO:0000256" key="1">
    <source>
        <dbReference type="ARBA" id="ARBA00008025"/>
    </source>
</evidence>
<dbReference type="GO" id="GO:0016020">
    <property type="term" value="C:membrane"/>
    <property type="evidence" value="ECO:0007669"/>
    <property type="project" value="InterPro"/>
</dbReference>
<dbReference type="Proteomes" id="UP000596742">
    <property type="component" value="Unassembled WGS sequence"/>
</dbReference>
<dbReference type="PANTHER" id="PTHR45701">
    <property type="entry name" value="SYNAPTOBREVIN FAMILY MEMBER"/>
    <property type="match status" value="1"/>
</dbReference>
<organism evidence="11 12">
    <name type="scientific">Mytilus galloprovincialis</name>
    <name type="common">Mediterranean mussel</name>
    <dbReference type="NCBI Taxonomy" id="29158"/>
    <lineage>
        <taxon>Eukaryota</taxon>
        <taxon>Metazoa</taxon>
        <taxon>Spiralia</taxon>
        <taxon>Lophotrochozoa</taxon>
        <taxon>Mollusca</taxon>
        <taxon>Bivalvia</taxon>
        <taxon>Autobranchia</taxon>
        <taxon>Pteriomorphia</taxon>
        <taxon>Mytilida</taxon>
        <taxon>Mytiloidea</taxon>
        <taxon>Mytilidae</taxon>
        <taxon>Mytilinae</taxon>
        <taxon>Mytilus</taxon>
    </lineage>
</organism>
<keyword evidence="8" id="KW-0175">Coiled coil</keyword>
<evidence type="ECO:0000256" key="6">
    <source>
        <dbReference type="ARBA" id="ARBA00023136"/>
    </source>
</evidence>
<dbReference type="GO" id="GO:0016192">
    <property type="term" value="P:vesicle-mediated transport"/>
    <property type="evidence" value="ECO:0007669"/>
    <property type="project" value="InterPro"/>
</dbReference>
<dbReference type="Gene3D" id="1.20.5.110">
    <property type="match status" value="1"/>
</dbReference>
<reference evidence="11" key="1">
    <citation type="submission" date="2018-11" db="EMBL/GenBank/DDBJ databases">
        <authorList>
            <person name="Alioto T."/>
            <person name="Alioto T."/>
        </authorList>
    </citation>
    <scope>NUCLEOTIDE SEQUENCE</scope>
</reference>
<accession>A0A8B6BUT5</accession>
<dbReference type="OrthoDB" id="190375at2759"/>
<dbReference type="AlphaFoldDB" id="A0A8B6BUT5"/>
<keyword evidence="2" id="KW-0813">Transport</keyword>
<dbReference type="InterPro" id="IPR001388">
    <property type="entry name" value="Synaptobrevin-like"/>
</dbReference>
<protein>
    <recommendedName>
        <fullName evidence="10">V-SNARE coiled-coil homology domain-containing protein</fullName>
    </recommendedName>
</protein>
<name>A0A8B6BUT5_MYTGA</name>
<evidence type="ECO:0000256" key="5">
    <source>
        <dbReference type="ARBA" id="ARBA00022989"/>
    </source>
</evidence>
<dbReference type="PROSITE" id="PS50892">
    <property type="entry name" value="V_SNARE"/>
    <property type="match status" value="1"/>
</dbReference>
<evidence type="ECO:0000256" key="3">
    <source>
        <dbReference type="ARBA" id="ARBA00022692"/>
    </source>
</evidence>
<evidence type="ECO:0000313" key="12">
    <source>
        <dbReference type="Proteomes" id="UP000596742"/>
    </source>
</evidence>
<feature type="domain" description="V-SNARE coiled-coil homology" evidence="10">
    <location>
        <begin position="30"/>
        <end position="90"/>
    </location>
</feature>
<evidence type="ECO:0000259" key="10">
    <source>
        <dbReference type="PROSITE" id="PS50892"/>
    </source>
</evidence>
<keyword evidence="12" id="KW-1185">Reference proteome</keyword>
<dbReference type="PRINTS" id="PR00219">
    <property type="entry name" value="SYNAPTOBREVN"/>
</dbReference>
<keyword evidence="6 9" id="KW-0472">Membrane</keyword>